<evidence type="ECO:0000313" key="2">
    <source>
        <dbReference type="Proteomes" id="UP000030351"/>
    </source>
</evidence>
<dbReference type="EMBL" id="JRUQ01000040">
    <property type="protein sequence ID" value="KGT92494.1"/>
    <property type="molecule type" value="Genomic_DNA"/>
</dbReference>
<dbReference type="RefSeq" id="WP_034893889.1">
    <property type="nucleotide sequence ID" value="NZ_JRUQ01000040.1"/>
</dbReference>
<organism evidence="1 2">
    <name type="scientific">Erwinia typographi</name>
    <dbReference type="NCBI Taxonomy" id="371042"/>
    <lineage>
        <taxon>Bacteria</taxon>
        <taxon>Pseudomonadati</taxon>
        <taxon>Pseudomonadota</taxon>
        <taxon>Gammaproteobacteria</taxon>
        <taxon>Enterobacterales</taxon>
        <taxon>Erwiniaceae</taxon>
        <taxon>Erwinia</taxon>
    </lineage>
</organism>
<dbReference type="eggNOG" id="ENOG5032Z24">
    <property type="taxonomic scope" value="Bacteria"/>
</dbReference>
<accession>A0A0A3Z460</accession>
<gene>
    <name evidence="1" type="ORF">NG99_13965</name>
</gene>
<dbReference type="InterPro" id="IPR049457">
    <property type="entry name" value="Emfourin"/>
</dbReference>
<dbReference type="OrthoDB" id="8658956at2"/>
<dbReference type="Proteomes" id="UP000030351">
    <property type="component" value="Unassembled WGS sequence"/>
</dbReference>
<evidence type="ECO:0000313" key="1">
    <source>
        <dbReference type="EMBL" id="KGT92494.1"/>
    </source>
</evidence>
<name>A0A0A3Z460_9GAMM</name>
<proteinExistence type="predicted"/>
<protein>
    <submittedName>
        <fullName evidence="1">Uncharacterized protein</fullName>
    </submittedName>
</protein>
<comment type="caution">
    <text evidence="1">The sequence shown here is derived from an EMBL/GenBank/DDBJ whole genome shotgun (WGS) entry which is preliminary data.</text>
</comment>
<dbReference type="AlphaFoldDB" id="A0A0A3Z460"/>
<reference evidence="1 2" key="1">
    <citation type="submission" date="2014-10" db="EMBL/GenBank/DDBJ databases">
        <title>Genome sequence of Erwinia typographi M043b.</title>
        <authorList>
            <person name="Chan K.-G."/>
            <person name="Tan W.-S."/>
        </authorList>
    </citation>
    <scope>NUCLEOTIDE SEQUENCE [LARGE SCALE GENOMIC DNA]</scope>
    <source>
        <strain evidence="1 2">M043b</strain>
    </source>
</reference>
<dbReference type="STRING" id="371042.NG99_13965"/>
<keyword evidence="2" id="KW-1185">Reference proteome</keyword>
<dbReference type="Pfam" id="PF20242">
    <property type="entry name" value="Emfourin"/>
    <property type="match status" value="1"/>
</dbReference>
<sequence length="110" mass="12222">MNTLPELSNDAVIDVAREGGFAWIPKLSGPRRITLAQLSDPQRKHVCEVLRQAMPLGEPPGEQSRAGYGDRRYFRIEISYATAQQVGNIVLLVPEDQAPPALVQLWQEGQ</sequence>